<evidence type="ECO:0000259" key="4">
    <source>
        <dbReference type="PROSITE" id="PS51669"/>
    </source>
</evidence>
<proteinExistence type="predicted"/>
<evidence type="ECO:0000256" key="1">
    <source>
        <dbReference type="ARBA" id="ARBA00022723"/>
    </source>
</evidence>
<dbReference type="Pfam" id="PF04879">
    <property type="entry name" value="Molybdop_Fe4S4"/>
    <property type="match status" value="1"/>
</dbReference>
<dbReference type="GO" id="GO:0009055">
    <property type="term" value="F:electron transfer activity"/>
    <property type="evidence" value="ECO:0007669"/>
    <property type="project" value="TreeGrafter"/>
</dbReference>
<keyword evidence="1" id="KW-0479">Metal-binding</keyword>
<dbReference type="GO" id="GO:0030288">
    <property type="term" value="C:outer membrane-bounded periplasmic space"/>
    <property type="evidence" value="ECO:0007669"/>
    <property type="project" value="TreeGrafter"/>
</dbReference>
<dbReference type="AlphaFoldDB" id="A0A919LRM7"/>
<dbReference type="GO" id="GO:0030151">
    <property type="term" value="F:molybdenum ion binding"/>
    <property type="evidence" value="ECO:0007669"/>
    <property type="project" value="TreeGrafter"/>
</dbReference>
<dbReference type="Pfam" id="PF00384">
    <property type="entry name" value="Molybdopterin"/>
    <property type="match status" value="1"/>
</dbReference>
<feature type="domain" description="4Fe-4S Mo/W bis-MGD-type" evidence="4">
    <location>
        <begin position="1"/>
        <end position="44"/>
    </location>
</feature>
<dbReference type="InterPro" id="IPR006656">
    <property type="entry name" value="Mopterin_OxRdtase"/>
</dbReference>
<dbReference type="PROSITE" id="PS51669">
    <property type="entry name" value="4FE4S_MOW_BIS_MGD"/>
    <property type="match status" value="1"/>
</dbReference>
<protein>
    <recommendedName>
        <fullName evidence="4">4Fe-4S Mo/W bis-MGD-type domain-containing protein</fullName>
    </recommendedName>
</protein>
<dbReference type="Gene3D" id="3.40.50.740">
    <property type="match status" value="1"/>
</dbReference>
<accession>A0A919LRM7</accession>
<dbReference type="Gene3D" id="2.20.25.90">
    <property type="entry name" value="ADC-like domains"/>
    <property type="match status" value="1"/>
</dbReference>
<dbReference type="EMBL" id="BNFF01000001">
    <property type="protein sequence ID" value="GHK52843.1"/>
    <property type="molecule type" value="Genomic_DNA"/>
</dbReference>
<evidence type="ECO:0000256" key="2">
    <source>
        <dbReference type="ARBA" id="ARBA00023004"/>
    </source>
</evidence>
<organism evidence="5 6">
    <name type="scientific">Klebsiella pneumoniae</name>
    <dbReference type="NCBI Taxonomy" id="573"/>
    <lineage>
        <taxon>Bacteria</taxon>
        <taxon>Pseudomonadati</taxon>
        <taxon>Pseudomonadota</taxon>
        <taxon>Gammaproteobacteria</taxon>
        <taxon>Enterobacterales</taxon>
        <taxon>Enterobacteriaceae</taxon>
        <taxon>Klebsiella/Raoultella group</taxon>
        <taxon>Klebsiella</taxon>
        <taxon>Klebsiella pneumoniae complex</taxon>
    </lineage>
</organism>
<reference evidence="5" key="1">
    <citation type="submission" date="2020-10" db="EMBL/GenBank/DDBJ databases">
        <title>Genome Sequence of ESBL Producing Zambian Clinical Strains.</title>
        <authorList>
            <person name="Shawa M."/>
            <person name="Furuta Y."/>
            <person name="Simbotwe M."/>
            <person name="Mulenga E."/>
            <person name="Mubanga M."/>
            <person name="Mulenga G."/>
            <person name="Kaile C."/>
            <person name="Zorigt T."/>
            <person name="Hang'ombe B."/>
            <person name="Higashi H."/>
        </authorList>
    </citation>
    <scope>NUCLEOTIDE SEQUENCE</scope>
    <source>
        <strain evidence="5">Zam_UTH_09</strain>
    </source>
</reference>
<keyword evidence="3" id="KW-0411">Iron-sulfur</keyword>
<dbReference type="InterPro" id="IPR050612">
    <property type="entry name" value="Prok_Mopterin_Oxidored"/>
</dbReference>
<keyword evidence="2" id="KW-0408">Iron</keyword>
<name>A0A919LRM7_KLEPN</name>
<dbReference type="GO" id="GO:0009061">
    <property type="term" value="P:anaerobic respiration"/>
    <property type="evidence" value="ECO:0007669"/>
    <property type="project" value="TreeGrafter"/>
</dbReference>
<dbReference type="PANTHER" id="PTHR43742">
    <property type="entry name" value="TRIMETHYLAMINE-N-OXIDE REDUCTASE"/>
    <property type="match status" value="1"/>
</dbReference>
<dbReference type="SUPFAM" id="SSF53706">
    <property type="entry name" value="Formate dehydrogenase/DMSO reductase, domains 1-3"/>
    <property type="match status" value="1"/>
</dbReference>
<evidence type="ECO:0000256" key="3">
    <source>
        <dbReference type="ARBA" id="ARBA00023014"/>
    </source>
</evidence>
<evidence type="ECO:0000313" key="5">
    <source>
        <dbReference type="EMBL" id="GHK52843.1"/>
    </source>
</evidence>
<evidence type="ECO:0000313" key="6">
    <source>
        <dbReference type="Proteomes" id="UP000655094"/>
    </source>
</evidence>
<dbReference type="InterPro" id="IPR006963">
    <property type="entry name" value="Mopterin_OxRdtase_4Fe-4S_dom"/>
</dbReference>
<gene>
    <name evidence="5" type="ORF">KPZU09_25790</name>
</gene>
<dbReference type="GO" id="GO:0051536">
    <property type="term" value="F:iron-sulfur cluster binding"/>
    <property type="evidence" value="ECO:0007669"/>
    <property type="project" value="UniProtKB-KW"/>
</dbReference>
<dbReference type="GO" id="GO:0016491">
    <property type="term" value="F:oxidoreductase activity"/>
    <property type="evidence" value="ECO:0007669"/>
    <property type="project" value="InterPro"/>
</dbReference>
<sequence length="154" mass="17645">MHVVDGAIKYVETDNTGDDNYDGLHQVRACLRGRSMRRRVYNPDRLKYPMKRVGKRGEGKFEQISWEEALDTIASNMQRLIKEYGNESIYLNYGTGTLGGTLTRSAAGENADCPSDELLWWLSQPLWRLFISADCCRSELHLRRLGGRQQPIGY</sequence>
<comment type="caution">
    <text evidence="5">The sequence shown here is derived from an EMBL/GenBank/DDBJ whole genome shotgun (WGS) entry which is preliminary data.</text>
</comment>
<dbReference type="Proteomes" id="UP000655094">
    <property type="component" value="Unassembled WGS sequence"/>
</dbReference>
<dbReference type="PANTHER" id="PTHR43742:SF3">
    <property type="entry name" value="DIMETHYL SULFOXIDE REDUCTASE DMSA"/>
    <property type="match status" value="1"/>
</dbReference>